<organism evidence="7 8">
    <name type="scientific">Xaviernesmea oryzae</name>
    <dbReference type="NCBI Taxonomy" id="464029"/>
    <lineage>
        <taxon>Bacteria</taxon>
        <taxon>Pseudomonadati</taxon>
        <taxon>Pseudomonadota</taxon>
        <taxon>Alphaproteobacteria</taxon>
        <taxon>Hyphomicrobiales</taxon>
        <taxon>Rhizobiaceae</taxon>
        <taxon>Rhizobium/Agrobacterium group</taxon>
        <taxon>Xaviernesmea</taxon>
    </lineage>
</organism>
<dbReference type="CDD" id="cd08498">
    <property type="entry name" value="PBP2_NikA_DppA_OppA_like_2"/>
    <property type="match status" value="1"/>
</dbReference>
<evidence type="ECO:0000256" key="1">
    <source>
        <dbReference type="ARBA" id="ARBA00004418"/>
    </source>
</evidence>
<dbReference type="Gene3D" id="3.10.105.10">
    <property type="entry name" value="Dipeptide-binding Protein, Domain 3"/>
    <property type="match status" value="1"/>
</dbReference>
<evidence type="ECO:0000256" key="3">
    <source>
        <dbReference type="ARBA" id="ARBA00022448"/>
    </source>
</evidence>
<dbReference type="GO" id="GO:0043190">
    <property type="term" value="C:ATP-binding cassette (ABC) transporter complex"/>
    <property type="evidence" value="ECO:0007669"/>
    <property type="project" value="InterPro"/>
</dbReference>
<gene>
    <name evidence="7" type="ORF">SAMN02982989_0705</name>
</gene>
<evidence type="ECO:0000256" key="4">
    <source>
        <dbReference type="ARBA" id="ARBA00022729"/>
    </source>
</evidence>
<dbReference type="GO" id="GO:1904680">
    <property type="term" value="F:peptide transmembrane transporter activity"/>
    <property type="evidence" value="ECO:0007669"/>
    <property type="project" value="TreeGrafter"/>
</dbReference>
<dbReference type="Pfam" id="PF00496">
    <property type="entry name" value="SBP_bac_5"/>
    <property type="match status" value="1"/>
</dbReference>
<dbReference type="PIRSF" id="PIRSF002741">
    <property type="entry name" value="MppA"/>
    <property type="match status" value="1"/>
</dbReference>
<name>A0A1X7FT11_9HYPH</name>
<dbReference type="RefSeq" id="WP_085423626.1">
    <property type="nucleotide sequence ID" value="NZ_FXAF01000008.1"/>
</dbReference>
<feature type="domain" description="Solute-binding protein family 5" evidence="6">
    <location>
        <begin position="75"/>
        <end position="428"/>
    </location>
</feature>
<dbReference type="InterPro" id="IPR030678">
    <property type="entry name" value="Peptide/Ni-bd"/>
</dbReference>
<evidence type="ECO:0000313" key="8">
    <source>
        <dbReference type="Proteomes" id="UP000192903"/>
    </source>
</evidence>
<dbReference type="PANTHER" id="PTHR30290">
    <property type="entry name" value="PERIPLASMIC BINDING COMPONENT OF ABC TRANSPORTER"/>
    <property type="match status" value="1"/>
</dbReference>
<proteinExistence type="inferred from homology"/>
<dbReference type="InterPro" id="IPR000914">
    <property type="entry name" value="SBP_5_dom"/>
</dbReference>
<evidence type="ECO:0000256" key="2">
    <source>
        <dbReference type="ARBA" id="ARBA00005695"/>
    </source>
</evidence>
<dbReference type="InterPro" id="IPR039424">
    <property type="entry name" value="SBP_5"/>
</dbReference>
<dbReference type="SUPFAM" id="SSF53850">
    <property type="entry name" value="Periplasmic binding protein-like II"/>
    <property type="match status" value="1"/>
</dbReference>
<sequence length="530" mass="56938">MKFSARLQSASLRAAAAAVILLAGSAIPATAQQLRIATSYKLMTLDPHFSTLNENTSLLSHIFERLVYQDEKLNLQPGLATSWTRVSDTRWEFKLRQNVRFHDGSAFTADDVVYTIERIRSFLKPPSGGFQAYTKAIASVSAPDPATVVIETEGSQPTLPLSLSAIFIMHRGSEGFATTEALNAATSLVGTGPYRFKAWRSGETLELTRNDDYWGGRPSWSEVTFRIVESPAARVAALATGDVDIADFIPARDVETVRQRGAKVESVPAARLNFLQFELGKETAPGVTDKSGKAIANPFRDARVRKALSMAVDRSVIVDKILSGYGTAAAQFFPNGLAGTSSNLTPQPARYDEAKALLADAGFPDGFKVVLNGPAGRYPGDGETLQAVAQSWARIGVAVQPVGVSFSVFNTKRGAGEYGVWYGGCSGEAVDVCLEAVLKTPDAATGAGALNYGQYSNSAYDGMLEKARATDAGPARDKALAEVTDFVMRDEPIIPLYHFHHIFGYGPHVAAYVMHPRGWTTAMQATPAAN</sequence>
<dbReference type="PANTHER" id="PTHR30290:SF9">
    <property type="entry name" value="OLIGOPEPTIDE-BINDING PROTEIN APPA"/>
    <property type="match status" value="1"/>
</dbReference>
<feature type="chain" id="PRO_5012462771" evidence="5">
    <location>
        <begin position="32"/>
        <end position="530"/>
    </location>
</feature>
<feature type="signal peptide" evidence="5">
    <location>
        <begin position="1"/>
        <end position="31"/>
    </location>
</feature>
<accession>A0A1X7FT11</accession>
<dbReference type="EMBL" id="FXAF01000008">
    <property type="protein sequence ID" value="SMF58246.1"/>
    <property type="molecule type" value="Genomic_DNA"/>
</dbReference>
<dbReference type="GO" id="GO:0030288">
    <property type="term" value="C:outer membrane-bounded periplasmic space"/>
    <property type="evidence" value="ECO:0007669"/>
    <property type="project" value="UniProtKB-ARBA"/>
</dbReference>
<dbReference type="Gene3D" id="3.90.76.10">
    <property type="entry name" value="Dipeptide-binding Protein, Domain 1"/>
    <property type="match status" value="1"/>
</dbReference>
<dbReference type="STRING" id="464029.SAMN02982989_0705"/>
<evidence type="ECO:0000313" key="7">
    <source>
        <dbReference type="EMBL" id="SMF58246.1"/>
    </source>
</evidence>
<dbReference type="GO" id="GO:0015833">
    <property type="term" value="P:peptide transport"/>
    <property type="evidence" value="ECO:0007669"/>
    <property type="project" value="TreeGrafter"/>
</dbReference>
<comment type="subcellular location">
    <subcellularLocation>
        <location evidence="1">Periplasm</location>
    </subcellularLocation>
</comment>
<dbReference type="OrthoDB" id="9803988at2"/>
<keyword evidence="3" id="KW-0813">Transport</keyword>
<reference evidence="8" key="1">
    <citation type="submission" date="2017-04" db="EMBL/GenBank/DDBJ databases">
        <authorList>
            <person name="Varghese N."/>
            <person name="Submissions S."/>
        </authorList>
    </citation>
    <scope>NUCLEOTIDE SEQUENCE [LARGE SCALE GENOMIC DNA]</scope>
    <source>
        <strain evidence="8">B4P</strain>
    </source>
</reference>
<dbReference type="Proteomes" id="UP000192903">
    <property type="component" value="Unassembled WGS sequence"/>
</dbReference>
<protein>
    <submittedName>
        <fullName evidence="7">Peptide/nickel transport system substrate-binding protein</fullName>
    </submittedName>
</protein>
<dbReference type="Gene3D" id="3.40.190.10">
    <property type="entry name" value="Periplasmic binding protein-like II"/>
    <property type="match status" value="1"/>
</dbReference>
<keyword evidence="4 5" id="KW-0732">Signal</keyword>
<evidence type="ECO:0000256" key="5">
    <source>
        <dbReference type="SAM" id="SignalP"/>
    </source>
</evidence>
<evidence type="ECO:0000259" key="6">
    <source>
        <dbReference type="Pfam" id="PF00496"/>
    </source>
</evidence>
<comment type="similarity">
    <text evidence="2">Belongs to the bacterial solute-binding protein 5 family.</text>
</comment>
<keyword evidence="8" id="KW-1185">Reference proteome</keyword>
<dbReference type="AlphaFoldDB" id="A0A1X7FT11"/>